<evidence type="ECO:0000313" key="2">
    <source>
        <dbReference type="Proteomes" id="UP000823561"/>
    </source>
</evidence>
<dbReference type="Gene3D" id="1.10.275.10">
    <property type="entry name" value="Fumarase/aspartase (N-terminal domain)"/>
    <property type="match status" value="1"/>
</dbReference>
<gene>
    <name evidence="1" type="ORF">AALO_G00110950</name>
</gene>
<dbReference type="AlphaFoldDB" id="A0AAV6GTI4"/>
<dbReference type="EMBL" id="JADWDJ010000008">
    <property type="protein sequence ID" value="KAG5276891.1"/>
    <property type="molecule type" value="Genomic_DNA"/>
</dbReference>
<proteinExistence type="predicted"/>
<comment type="caution">
    <text evidence="1">The sequence shown here is derived from an EMBL/GenBank/DDBJ whole genome shotgun (WGS) entry which is preliminary data.</text>
</comment>
<dbReference type="Proteomes" id="UP000823561">
    <property type="component" value="Chromosome 8"/>
</dbReference>
<protein>
    <submittedName>
        <fullName evidence="1">Uncharacterized protein</fullName>
    </submittedName>
</protein>
<organism evidence="1 2">
    <name type="scientific">Alosa alosa</name>
    <name type="common">allis shad</name>
    <dbReference type="NCBI Taxonomy" id="278164"/>
    <lineage>
        <taxon>Eukaryota</taxon>
        <taxon>Metazoa</taxon>
        <taxon>Chordata</taxon>
        <taxon>Craniata</taxon>
        <taxon>Vertebrata</taxon>
        <taxon>Euteleostomi</taxon>
        <taxon>Actinopterygii</taxon>
        <taxon>Neopterygii</taxon>
        <taxon>Teleostei</taxon>
        <taxon>Clupei</taxon>
        <taxon>Clupeiformes</taxon>
        <taxon>Clupeoidei</taxon>
        <taxon>Clupeidae</taxon>
        <taxon>Alosa</taxon>
    </lineage>
</organism>
<sequence>MEEMETTEKREIDVKFMMNNLLDAVEKINGKDGKKLETEERRREHDVKAVHYSLLGEVDSTLGLNREEKKEKVLSWKKT</sequence>
<name>A0AAV6GTI4_9TELE</name>
<keyword evidence="2" id="KW-1185">Reference proteome</keyword>
<evidence type="ECO:0000313" key="1">
    <source>
        <dbReference type="EMBL" id="KAG5276891.1"/>
    </source>
</evidence>
<accession>A0AAV6GTI4</accession>
<dbReference type="InterPro" id="IPR024083">
    <property type="entry name" value="Fumarase/histidase_N"/>
</dbReference>
<reference evidence="1" key="1">
    <citation type="submission" date="2020-10" db="EMBL/GenBank/DDBJ databases">
        <title>Chromosome-scale genome assembly of the Allis shad, Alosa alosa.</title>
        <authorList>
            <person name="Margot Z."/>
            <person name="Christophe K."/>
            <person name="Cabau C."/>
            <person name="Louis A."/>
            <person name="Berthelot C."/>
            <person name="Parey E."/>
            <person name="Roest Crollius H."/>
            <person name="Montfort J."/>
            <person name="Robinson-Rechavi M."/>
            <person name="Bucao C."/>
            <person name="Bouchez O."/>
            <person name="Gislard M."/>
            <person name="Lluch J."/>
            <person name="Milhes M."/>
            <person name="Lampietro C."/>
            <person name="Lopez Roques C."/>
            <person name="Donnadieu C."/>
            <person name="Braasch I."/>
            <person name="Desvignes T."/>
            <person name="Postlethwait J."/>
            <person name="Bobe J."/>
            <person name="Guiguen Y."/>
        </authorList>
    </citation>
    <scope>NUCLEOTIDE SEQUENCE</scope>
    <source>
        <strain evidence="1">M-15738</strain>
        <tissue evidence="1">Blood</tissue>
    </source>
</reference>